<dbReference type="PANTHER" id="PTHR12126">
    <property type="entry name" value="NADH-UBIQUINONE OXIDOREDUCTASE 39 KDA SUBUNIT-RELATED"/>
    <property type="match status" value="1"/>
</dbReference>
<accession>A0A1E4SVP3</accession>
<dbReference type="InterPro" id="IPR001509">
    <property type="entry name" value="Epimerase_deHydtase"/>
</dbReference>
<reference evidence="3" key="1">
    <citation type="submission" date="2016-04" db="EMBL/GenBank/DDBJ databases">
        <title>Comparative genomics of biotechnologically important yeasts.</title>
        <authorList>
            <consortium name="DOE Joint Genome Institute"/>
            <person name="Riley R."/>
            <person name="Haridas S."/>
            <person name="Wolfe K.H."/>
            <person name="Lopes M.R."/>
            <person name="Hittinger C.T."/>
            <person name="Goker M."/>
            <person name="Salamov A."/>
            <person name="Wisecaver J."/>
            <person name="Long T.M."/>
            <person name="Aerts A.L."/>
            <person name="Barry K."/>
            <person name="Choi C."/>
            <person name="Clum A."/>
            <person name="Coughlan A.Y."/>
            <person name="Deshpande S."/>
            <person name="Douglass A.P."/>
            <person name="Hanson S.J."/>
            <person name="Klenk H.-P."/>
            <person name="Labutti K."/>
            <person name="Lapidus A."/>
            <person name="Lindquist E."/>
            <person name="Lipzen A."/>
            <person name="Meier-Kolthoff J.P."/>
            <person name="Ohm R.A."/>
            <person name="Otillar R.P."/>
            <person name="Pangilinan J."/>
            <person name="Peng Y."/>
            <person name="Rokas A."/>
            <person name="Rosa C.A."/>
            <person name="Scheuner C."/>
            <person name="Sibirny A.A."/>
            <person name="Slot J.C."/>
            <person name="Stielow J.B."/>
            <person name="Sun H."/>
            <person name="Kurtzman C.P."/>
            <person name="Blackwell M."/>
            <person name="Grigoriev I.V."/>
            <person name="Jeffries T.W."/>
        </authorList>
    </citation>
    <scope>NUCLEOTIDE SEQUENCE [LARGE SCALE GENOMIC DNA]</scope>
    <source>
        <strain evidence="3">NRRL YB-2248</strain>
    </source>
</reference>
<organism evidence="2 3">
    <name type="scientific">[Candida] arabinofermentans NRRL YB-2248</name>
    <dbReference type="NCBI Taxonomy" id="983967"/>
    <lineage>
        <taxon>Eukaryota</taxon>
        <taxon>Fungi</taxon>
        <taxon>Dikarya</taxon>
        <taxon>Ascomycota</taxon>
        <taxon>Saccharomycotina</taxon>
        <taxon>Pichiomycetes</taxon>
        <taxon>Pichiales</taxon>
        <taxon>Pichiaceae</taxon>
        <taxon>Ogataea</taxon>
        <taxon>Ogataea/Candida clade</taxon>
    </lineage>
</organism>
<dbReference type="OrthoDB" id="275457at2759"/>
<evidence type="ECO:0000313" key="2">
    <source>
        <dbReference type="EMBL" id="ODV83561.1"/>
    </source>
</evidence>
<feature type="domain" description="NAD-dependent epimerase/dehydratase" evidence="1">
    <location>
        <begin position="56"/>
        <end position="208"/>
    </location>
</feature>
<sequence length="399" mass="44902">MLAHFKRPLNAQRIPSLTRSLYRFPLDSDINITKRGETKIISGSGGRSSRTGYTATVFGGTGFLGKMLVAKLAKHGTITICPYRNETSMRQLKVNGDLGVVNFIEFDVRNLQSIEDSLCKSDIVFNLIGSQSNTKNFTMADSNIEATRRIAKLAKEFNVPRFIQVSSYNANPDSPSIFYATKGIAEQVVREIIPDSTIVRPGPMYGRNSFFMNELLPLRVFGGNVLFKKQVYPTHAIQVAQALEKIGYDDSTAGKTYELNGTEKYSKNELREMIKYITHVGMTGYFEAAVGWYLPATPLMIKSWCYLNGLLNPDMDSLNSDSFTRAQLDQILDPNALGYSDLGMKPDELADWLYTYVRPRIIASSQIKNRTVYDRDEVEKLRDYVNTPKDSFDLLSMKG</sequence>
<dbReference type="InterPro" id="IPR036291">
    <property type="entry name" value="NAD(P)-bd_dom_sf"/>
</dbReference>
<keyword evidence="3" id="KW-1185">Reference proteome</keyword>
<dbReference type="InterPro" id="IPR051207">
    <property type="entry name" value="ComplexI_NDUFA9_subunit"/>
</dbReference>
<dbReference type="GO" id="GO:0005739">
    <property type="term" value="C:mitochondrion"/>
    <property type="evidence" value="ECO:0007669"/>
    <property type="project" value="TreeGrafter"/>
</dbReference>
<dbReference type="SUPFAM" id="SSF51735">
    <property type="entry name" value="NAD(P)-binding Rossmann-fold domains"/>
    <property type="match status" value="1"/>
</dbReference>
<dbReference type="STRING" id="983967.A0A1E4SVP3"/>
<evidence type="ECO:0000259" key="1">
    <source>
        <dbReference type="Pfam" id="PF01370"/>
    </source>
</evidence>
<dbReference type="Pfam" id="PF01370">
    <property type="entry name" value="Epimerase"/>
    <property type="match status" value="1"/>
</dbReference>
<dbReference type="Proteomes" id="UP000094801">
    <property type="component" value="Unassembled WGS sequence"/>
</dbReference>
<dbReference type="CDD" id="cd05271">
    <property type="entry name" value="NDUFA9_like_SDR_a"/>
    <property type="match status" value="1"/>
</dbReference>
<dbReference type="Gene3D" id="3.40.50.720">
    <property type="entry name" value="NAD(P)-binding Rossmann-like Domain"/>
    <property type="match status" value="1"/>
</dbReference>
<evidence type="ECO:0000313" key="3">
    <source>
        <dbReference type="Proteomes" id="UP000094801"/>
    </source>
</evidence>
<dbReference type="PANTHER" id="PTHR12126:SF11">
    <property type="entry name" value="NADH DEHYDROGENASE [UBIQUINONE] 1 ALPHA SUBCOMPLEX SUBUNIT 9, MITOCHONDRIAL"/>
    <property type="match status" value="1"/>
</dbReference>
<proteinExistence type="predicted"/>
<protein>
    <recommendedName>
        <fullName evidence="1">NAD-dependent epimerase/dehydratase domain-containing protein</fullName>
    </recommendedName>
</protein>
<dbReference type="EMBL" id="KV453862">
    <property type="protein sequence ID" value="ODV83561.1"/>
    <property type="molecule type" value="Genomic_DNA"/>
</dbReference>
<dbReference type="AlphaFoldDB" id="A0A1E4SVP3"/>
<gene>
    <name evidence="2" type="ORF">CANARDRAFT_29789</name>
</gene>
<dbReference type="GO" id="GO:0044877">
    <property type="term" value="F:protein-containing complex binding"/>
    <property type="evidence" value="ECO:0007669"/>
    <property type="project" value="TreeGrafter"/>
</dbReference>
<name>A0A1E4SVP3_9ASCO</name>